<dbReference type="EMBL" id="QXTE01000156">
    <property type="protein sequence ID" value="TFK03608.1"/>
    <property type="molecule type" value="Genomic_DNA"/>
</dbReference>
<protein>
    <submittedName>
        <fullName evidence="1">Kelch-like protein 1</fullName>
    </submittedName>
</protein>
<keyword evidence="2" id="KW-1185">Reference proteome</keyword>
<dbReference type="Proteomes" id="UP000297703">
    <property type="component" value="Unassembled WGS sequence"/>
</dbReference>
<evidence type="ECO:0000313" key="2">
    <source>
        <dbReference type="Proteomes" id="UP000297703"/>
    </source>
</evidence>
<name>A0A4D9E5S1_9SAUR</name>
<reference evidence="1 2" key="2">
    <citation type="submission" date="2019-04" db="EMBL/GenBank/DDBJ databases">
        <title>The genome sequence of big-headed turtle.</title>
        <authorList>
            <person name="Gong S."/>
        </authorList>
    </citation>
    <scope>NUCLEOTIDE SEQUENCE [LARGE SCALE GENOMIC DNA]</scope>
    <source>
        <strain evidence="1">DO16091913</strain>
        <tissue evidence="1">Muscle</tissue>
    </source>
</reference>
<reference evidence="1 2" key="1">
    <citation type="submission" date="2019-04" db="EMBL/GenBank/DDBJ databases">
        <title>Draft genome of the big-headed turtle Platysternon megacephalum.</title>
        <authorList>
            <person name="Gong S."/>
        </authorList>
    </citation>
    <scope>NUCLEOTIDE SEQUENCE [LARGE SCALE GENOMIC DNA]</scope>
    <source>
        <strain evidence="1">DO16091913</strain>
        <tissue evidence="1">Muscle</tissue>
    </source>
</reference>
<dbReference type="AlphaFoldDB" id="A0A4D9E5S1"/>
<comment type="caution">
    <text evidence="1">The sequence shown here is derived from an EMBL/GenBank/DDBJ whole genome shotgun (WGS) entry which is preliminary data.</text>
</comment>
<accession>A0A4D9E5S1</accession>
<evidence type="ECO:0000313" key="1">
    <source>
        <dbReference type="EMBL" id="TFK03608.1"/>
    </source>
</evidence>
<organism evidence="1 2">
    <name type="scientific">Platysternon megacephalum</name>
    <name type="common">big-headed turtle</name>
    <dbReference type="NCBI Taxonomy" id="55544"/>
    <lineage>
        <taxon>Eukaryota</taxon>
        <taxon>Metazoa</taxon>
        <taxon>Chordata</taxon>
        <taxon>Craniata</taxon>
        <taxon>Vertebrata</taxon>
        <taxon>Euteleostomi</taxon>
        <taxon>Archelosauria</taxon>
        <taxon>Testudinata</taxon>
        <taxon>Testudines</taxon>
        <taxon>Cryptodira</taxon>
        <taxon>Durocryptodira</taxon>
        <taxon>Testudinoidea</taxon>
        <taxon>Platysternidae</taxon>
        <taxon>Platysternon</taxon>
    </lineage>
</organism>
<proteinExistence type="predicted"/>
<gene>
    <name evidence="1" type="ORF">DR999_PMT13991</name>
</gene>
<sequence>MQAAGACYRYIKKPRVKSPTLGRRLRGLLQLCLAAGAQTPSSPIHRSRITAGVTGILRRFRGAGIHPGEAIGAAGAVRPPCDIYTGVTAQRQRALGKRHKRLAGYGAAPGTCPMVPPMERVFAPVQPPGSAGHAGS</sequence>